<sequence length="153" mass="16315">MKKRLLRLLKDNRGEAQIDSVFFLFAFFLSLAFGLSIFVSTAGKSNAYNLAQLAARQISANGAVDGSTISALLKVAQDGRYTLTVNAPDDGVSMQVPISSSQTLMSSTAIQYGTSFNVTVSQNSNDKIGVDAQHSNIVNESATVPGVSECWTK</sequence>
<accession>E6U5T3</accession>
<keyword evidence="1" id="KW-0812">Transmembrane</keyword>
<dbReference type="Proteomes" id="UP000001551">
    <property type="component" value="Chromosome"/>
</dbReference>
<feature type="transmembrane region" description="Helical" evidence="1">
    <location>
        <begin position="21"/>
        <end position="39"/>
    </location>
</feature>
<keyword evidence="1" id="KW-0472">Membrane</keyword>
<evidence type="ECO:0000256" key="1">
    <source>
        <dbReference type="SAM" id="Phobius"/>
    </source>
</evidence>
<dbReference type="AlphaFoldDB" id="E6U5T3"/>
<dbReference type="EMBL" id="CP002400">
    <property type="protein sequence ID" value="ADU27950.1"/>
    <property type="molecule type" value="Genomic_DNA"/>
</dbReference>
<dbReference type="HOGENOM" id="CLU_1710512_0_0_9"/>
<name>E6U5T3_ETHHY</name>
<evidence type="ECO:0000313" key="3">
    <source>
        <dbReference type="Proteomes" id="UP000001551"/>
    </source>
</evidence>
<dbReference type="KEGG" id="eha:Ethha_2455"/>
<reference evidence="2 3" key="1">
    <citation type="submission" date="2010-12" db="EMBL/GenBank/DDBJ databases">
        <title>Complete sequence of Ethanoligenens harbinense YUAN-3.</title>
        <authorList>
            <person name="Lucas S."/>
            <person name="Copeland A."/>
            <person name="Lapidus A."/>
            <person name="Cheng J.-F."/>
            <person name="Bruce D."/>
            <person name="Goodwin L."/>
            <person name="Pitluck S."/>
            <person name="Chertkov O."/>
            <person name="Misra M."/>
            <person name="Detter J.C."/>
            <person name="Han C."/>
            <person name="Tapia R."/>
            <person name="Land M."/>
            <person name="Hauser L."/>
            <person name="Jeffries C."/>
            <person name="Kyrpides N."/>
            <person name="Ivanova N."/>
            <person name="Mikhailova N."/>
            <person name="Wang A."/>
            <person name="Mouttaki H."/>
            <person name="He Z."/>
            <person name="Zhou J."/>
            <person name="Hemme C.L."/>
            <person name="Woyke T."/>
        </authorList>
    </citation>
    <scope>NUCLEOTIDE SEQUENCE [LARGE SCALE GENOMIC DNA]</scope>
    <source>
        <strain evidence="3">DSM 18485 / JCM 12961 / CGMCC 1.5033 / YUAN-3</strain>
    </source>
</reference>
<gene>
    <name evidence="2" type="ordered locus">Ethha_2455</name>
</gene>
<proteinExistence type="predicted"/>
<evidence type="ECO:0000313" key="2">
    <source>
        <dbReference type="EMBL" id="ADU27950.1"/>
    </source>
</evidence>
<keyword evidence="1" id="KW-1133">Transmembrane helix</keyword>
<organism evidence="2 3">
    <name type="scientific">Ethanoligenens harbinense (strain DSM 18485 / JCM 12961 / CGMCC 1.5033 / YUAN-3)</name>
    <dbReference type="NCBI Taxonomy" id="663278"/>
    <lineage>
        <taxon>Bacteria</taxon>
        <taxon>Bacillati</taxon>
        <taxon>Bacillota</taxon>
        <taxon>Clostridia</taxon>
        <taxon>Eubacteriales</taxon>
        <taxon>Oscillospiraceae</taxon>
        <taxon>Ethanoligenens</taxon>
    </lineage>
</organism>
<dbReference type="STRING" id="663278.Ethha_2455"/>
<keyword evidence="3" id="KW-1185">Reference proteome</keyword>
<dbReference type="RefSeq" id="WP_013486293.1">
    <property type="nucleotide sequence ID" value="NC_014828.1"/>
</dbReference>
<protein>
    <submittedName>
        <fullName evidence="2">Uncharacterized protein</fullName>
    </submittedName>
</protein>